<reference evidence="4" key="2">
    <citation type="submission" date="2021-05" db="EMBL/GenBank/DDBJ databases">
        <authorList>
            <person name="Pain A."/>
        </authorList>
    </citation>
    <scope>NUCLEOTIDE SEQUENCE</scope>
    <source>
        <strain evidence="4">1802A</strain>
    </source>
</reference>
<protein>
    <submittedName>
        <fullName evidence="4">Protein kinase domain containing protein</fullName>
    </submittedName>
</protein>
<accession>A0AAD9LEN6</accession>
<dbReference type="AlphaFoldDB" id="A0AAD9LEN6"/>
<evidence type="ECO:0000313" key="4">
    <source>
        <dbReference type="EMBL" id="KAK1932977.1"/>
    </source>
</evidence>
<dbReference type="InterPro" id="IPR008271">
    <property type="entry name" value="Ser/Thr_kinase_AS"/>
</dbReference>
<dbReference type="Gene3D" id="3.40.50.620">
    <property type="entry name" value="HUPs"/>
    <property type="match status" value="1"/>
</dbReference>
<evidence type="ECO:0000256" key="2">
    <source>
        <dbReference type="ARBA" id="ARBA00022840"/>
    </source>
</evidence>
<dbReference type="InterPro" id="IPR011009">
    <property type="entry name" value="Kinase-like_dom_sf"/>
</dbReference>
<dbReference type="InterPro" id="IPR000719">
    <property type="entry name" value="Prot_kinase_dom"/>
</dbReference>
<evidence type="ECO:0000256" key="1">
    <source>
        <dbReference type="ARBA" id="ARBA00022741"/>
    </source>
</evidence>
<keyword evidence="1" id="KW-0547">Nucleotide-binding</keyword>
<comment type="caution">
    <text evidence="4">The sequence shown here is derived from an EMBL/GenBank/DDBJ whole genome shotgun (WGS) entry which is preliminary data.</text>
</comment>
<dbReference type="EMBL" id="JAHBMH010000073">
    <property type="protein sequence ID" value="KAK1932977.1"/>
    <property type="molecule type" value="Genomic_DNA"/>
</dbReference>
<dbReference type="Gene3D" id="1.10.510.10">
    <property type="entry name" value="Transferase(Phosphotransferase) domain 1"/>
    <property type="match status" value="2"/>
</dbReference>
<keyword evidence="4" id="KW-0418">Kinase</keyword>
<proteinExistence type="predicted"/>
<evidence type="ECO:0000259" key="3">
    <source>
        <dbReference type="PROSITE" id="PS50011"/>
    </source>
</evidence>
<name>A0AAD9LEN6_BABDI</name>
<dbReference type="PROSITE" id="PS50011">
    <property type="entry name" value="PROTEIN_KINASE_DOM"/>
    <property type="match status" value="1"/>
</dbReference>
<dbReference type="PANTHER" id="PTHR24346:SF30">
    <property type="entry name" value="MATERNAL EMBRYONIC LEUCINE ZIPPER KINASE"/>
    <property type="match status" value="1"/>
</dbReference>
<dbReference type="Proteomes" id="UP001195914">
    <property type="component" value="Unassembled WGS sequence"/>
</dbReference>
<sequence length="977" mass="107723">MRKDEPSANERAQSVQGVCYRCRERKATLFTRKASCSKCFIEVFRRNFGSNLRSRCIRREYTAHPLVLVVNGDKFSTALLHLILERSKRRYVTVSHMPADSDVSERLFETDDIAVPCVVSLDYHVGIAGTFESRGSALFRHITNVVNGTGNSALGHKVVSSRAHVMEATLLERIRLSHIAVCHFLHKDEDVCSDRCDQLKECLSHLYDTNKCDQLLYALELLRVFNLKSYLKGSSLVNPFVGVCDSQDLIASRVMLLTCVGAGHQVAFRSAFLDDHTLRGAGRIVRPLKSFSAKEIALYHRINGLPELVLLDHYWHSSPQSSILGCVNALMDSLTAAHSNTLHNISNVVEKLVPVFPGASHGKPYRILSHYDAACRLCHQAVSRWNQGWSDELRRATCSSLSTLADEDYESFVDVLAFWEVFRLLMKTDVLVSSCLKAFSNTRACATGTDGEFDALLERGVAKGKSLFKDVYLLSQLLNHYVNPHKKLCVGPSSTTAGRHAGMARARDNECENGFTDGSAINGNGAQHDCNGNIGKPGSQMMAMEDVKSQNGNIFKYSSGAAAAAATHVIDLPPAEGGLNILSKVLGGHSDCTKPCMVPLYSKVPFISLGNFMLFYRINEGSSGKVHVGFHKMHRRTYALKVIRKAQFNGERTLFKRLKDEMSLSTALNHPNVVRTFELLETKSTLIIAMEYCDGGDLIGIIKEYSPMSEQMARTIFRMVVNGVHYLHLTNICHRDIKPENIFLKRVPVRTEAEGPYSGIANAKVAPTTCDNGLLKANAKTPNNLSKGMFKSLQQAIIGVEAECIAETATQAPTNCRLSNNETSPSQSNVMSYIAKIGDLGAATRITGDRTLLDTVGTMSYAAPEVLGCGGIVGYCGKQADIWSLGVLLYAMLFGELPWVIEKVPLRDAVQSIVGQSLCFPSDVSPSAVNLMNRMLHINPSKRITVEEVMAHPWLMEGTFEATLNVKKIRSTLSRPI</sequence>
<gene>
    <name evidence="4" type="ORF">X943_001681</name>
</gene>
<dbReference type="GO" id="GO:0005524">
    <property type="term" value="F:ATP binding"/>
    <property type="evidence" value="ECO:0007669"/>
    <property type="project" value="UniProtKB-KW"/>
</dbReference>
<dbReference type="PANTHER" id="PTHR24346">
    <property type="entry name" value="MAP/MICROTUBULE AFFINITY-REGULATING KINASE"/>
    <property type="match status" value="1"/>
</dbReference>
<dbReference type="SMART" id="SM00220">
    <property type="entry name" value="S_TKc"/>
    <property type="match status" value="1"/>
</dbReference>
<dbReference type="GO" id="GO:0004674">
    <property type="term" value="F:protein serine/threonine kinase activity"/>
    <property type="evidence" value="ECO:0007669"/>
    <property type="project" value="TreeGrafter"/>
</dbReference>
<dbReference type="Pfam" id="PF00069">
    <property type="entry name" value="Pkinase"/>
    <property type="match status" value="2"/>
</dbReference>
<feature type="domain" description="Protein kinase" evidence="3">
    <location>
        <begin position="612"/>
        <end position="955"/>
    </location>
</feature>
<dbReference type="PROSITE" id="PS00108">
    <property type="entry name" value="PROTEIN_KINASE_ST"/>
    <property type="match status" value="1"/>
</dbReference>
<evidence type="ECO:0000313" key="5">
    <source>
        <dbReference type="Proteomes" id="UP001195914"/>
    </source>
</evidence>
<dbReference type="GO" id="GO:0005737">
    <property type="term" value="C:cytoplasm"/>
    <property type="evidence" value="ECO:0007669"/>
    <property type="project" value="TreeGrafter"/>
</dbReference>
<keyword evidence="5" id="KW-1185">Reference proteome</keyword>
<organism evidence="4 5">
    <name type="scientific">Babesia divergens</name>
    <dbReference type="NCBI Taxonomy" id="32595"/>
    <lineage>
        <taxon>Eukaryota</taxon>
        <taxon>Sar</taxon>
        <taxon>Alveolata</taxon>
        <taxon>Apicomplexa</taxon>
        <taxon>Aconoidasida</taxon>
        <taxon>Piroplasmida</taxon>
        <taxon>Babesiidae</taxon>
        <taxon>Babesia</taxon>
    </lineage>
</organism>
<keyword evidence="2" id="KW-0067">ATP-binding</keyword>
<dbReference type="InterPro" id="IPR014729">
    <property type="entry name" value="Rossmann-like_a/b/a_fold"/>
</dbReference>
<keyword evidence="4" id="KW-0808">Transferase</keyword>
<dbReference type="SUPFAM" id="SSF56112">
    <property type="entry name" value="Protein kinase-like (PK-like)"/>
    <property type="match status" value="1"/>
</dbReference>
<reference evidence="4" key="1">
    <citation type="journal article" date="2014" name="Nucleic Acids Res.">
        <title>The evolutionary dynamics of variant antigen genes in Babesia reveal a history of genomic innovation underlying host-parasite interaction.</title>
        <authorList>
            <person name="Jackson A.P."/>
            <person name="Otto T.D."/>
            <person name="Darby A."/>
            <person name="Ramaprasad A."/>
            <person name="Xia D."/>
            <person name="Echaide I.E."/>
            <person name="Farber M."/>
            <person name="Gahlot S."/>
            <person name="Gamble J."/>
            <person name="Gupta D."/>
            <person name="Gupta Y."/>
            <person name="Jackson L."/>
            <person name="Malandrin L."/>
            <person name="Malas T.B."/>
            <person name="Moussa E."/>
            <person name="Nair M."/>
            <person name="Reid A.J."/>
            <person name="Sanders M."/>
            <person name="Sharma J."/>
            <person name="Tracey A."/>
            <person name="Quail M.A."/>
            <person name="Weir W."/>
            <person name="Wastling J.M."/>
            <person name="Hall N."/>
            <person name="Willadsen P."/>
            <person name="Lingelbach K."/>
            <person name="Shiels B."/>
            <person name="Tait A."/>
            <person name="Berriman M."/>
            <person name="Allred D.R."/>
            <person name="Pain A."/>
        </authorList>
    </citation>
    <scope>NUCLEOTIDE SEQUENCE</scope>
    <source>
        <strain evidence="4">1802A</strain>
    </source>
</reference>
<dbReference type="GO" id="GO:0035556">
    <property type="term" value="P:intracellular signal transduction"/>
    <property type="evidence" value="ECO:0007669"/>
    <property type="project" value="TreeGrafter"/>
</dbReference>